<reference evidence="1 2" key="1">
    <citation type="submission" date="2016-10" db="EMBL/GenBank/DDBJ databases">
        <authorList>
            <person name="de Groot N.N."/>
        </authorList>
    </citation>
    <scope>NUCLEOTIDE SEQUENCE [LARGE SCALE GENOMIC DNA]</scope>
    <source>
        <strain evidence="1 2">DSM 20117</strain>
    </source>
</reference>
<organism evidence="1 2">
    <name type="scientific">Crystallibacter crystallopoietes</name>
    <dbReference type="NCBI Taxonomy" id="37928"/>
    <lineage>
        <taxon>Bacteria</taxon>
        <taxon>Bacillati</taxon>
        <taxon>Actinomycetota</taxon>
        <taxon>Actinomycetes</taxon>
        <taxon>Micrococcales</taxon>
        <taxon>Micrococcaceae</taxon>
        <taxon>Crystallibacter</taxon>
    </lineage>
</organism>
<sequence length="73" mass="7644">MFLTGSRVVPLVSHAVGNLGAHGEGIRIVAVPGDEYSVSSVRHGKGTHFVMGALQLFLEGFPAVPATAWRVTS</sequence>
<dbReference type="EMBL" id="FNKH01000003">
    <property type="protein sequence ID" value="SDR28923.1"/>
    <property type="molecule type" value="Genomic_DNA"/>
</dbReference>
<evidence type="ECO:0000313" key="2">
    <source>
        <dbReference type="Proteomes" id="UP000181917"/>
    </source>
</evidence>
<gene>
    <name evidence="1" type="ORF">SAMN04489742_4652</name>
</gene>
<accession>A0A1H1HU35</accession>
<dbReference type="AlphaFoldDB" id="A0A1H1HU35"/>
<dbReference type="Proteomes" id="UP000181917">
    <property type="component" value="Unassembled WGS sequence"/>
</dbReference>
<proteinExistence type="predicted"/>
<evidence type="ECO:0000313" key="1">
    <source>
        <dbReference type="EMBL" id="SDR28923.1"/>
    </source>
</evidence>
<keyword evidence="2" id="KW-1185">Reference proteome</keyword>
<name>A0A1H1HU35_9MICC</name>
<protein>
    <submittedName>
        <fullName evidence="1">Uncharacterized protein</fullName>
    </submittedName>
</protein>